<dbReference type="AlphaFoldDB" id="A0A0F9EI02"/>
<reference evidence="2" key="1">
    <citation type="journal article" date="2015" name="Nature">
        <title>Complex archaea that bridge the gap between prokaryotes and eukaryotes.</title>
        <authorList>
            <person name="Spang A."/>
            <person name="Saw J.H."/>
            <person name="Jorgensen S.L."/>
            <person name="Zaremba-Niedzwiedzka K."/>
            <person name="Martijn J."/>
            <person name="Lind A.E."/>
            <person name="van Eijk R."/>
            <person name="Schleper C."/>
            <person name="Guy L."/>
            <person name="Ettema T.J."/>
        </authorList>
    </citation>
    <scope>NUCLEOTIDE SEQUENCE</scope>
</reference>
<accession>A0A0F9EI02</accession>
<evidence type="ECO:0000256" key="1">
    <source>
        <dbReference type="SAM" id="Phobius"/>
    </source>
</evidence>
<keyword evidence="1" id="KW-0812">Transmembrane</keyword>
<name>A0A0F9EI02_9ZZZZ</name>
<keyword evidence="1" id="KW-1133">Transmembrane helix</keyword>
<organism evidence="2">
    <name type="scientific">marine sediment metagenome</name>
    <dbReference type="NCBI Taxonomy" id="412755"/>
    <lineage>
        <taxon>unclassified sequences</taxon>
        <taxon>metagenomes</taxon>
        <taxon>ecological metagenomes</taxon>
    </lineage>
</organism>
<protein>
    <submittedName>
        <fullName evidence="2">Uncharacterized protein</fullName>
    </submittedName>
</protein>
<feature type="transmembrane region" description="Helical" evidence="1">
    <location>
        <begin position="12"/>
        <end position="32"/>
    </location>
</feature>
<keyword evidence="1" id="KW-0472">Membrane</keyword>
<proteinExistence type="predicted"/>
<feature type="transmembrane region" description="Helical" evidence="1">
    <location>
        <begin position="38"/>
        <end position="55"/>
    </location>
</feature>
<dbReference type="EMBL" id="LAZR01036924">
    <property type="protein sequence ID" value="KKL23578.1"/>
    <property type="molecule type" value="Genomic_DNA"/>
</dbReference>
<comment type="caution">
    <text evidence="2">The sequence shown here is derived from an EMBL/GenBank/DDBJ whole genome shotgun (WGS) entry which is preliminary data.</text>
</comment>
<evidence type="ECO:0000313" key="2">
    <source>
        <dbReference type="EMBL" id="KKL23578.1"/>
    </source>
</evidence>
<sequence length="64" mass="6895">MQENKPWYMSKSKWAGILGGFGVALPGVISWLQGNGLGLGEIWAGVVIVLAVFGVRDLPVLNRK</sequence>
<gene>
    <name evidence="2" type="ORF">LCGC14_2423990</name>
</gene>